<gene>
    <name evidence="4" type="ORF">ERW53_04470</name>
    <name evidence="3" type="ORF">ERW57_03940</name>
</gene>
<dbReference type="SUPFAM" id="SSF101756">
    <property type="entry name" value="Hypothetical protein YgiW"/>
    <property type="match status" value="1"/>
</dbReference>
<dbReference type="PANTHER" id="PTHR36571">
    <property type="entry name" value="PROTEIN YGIW"/>
    <property type="match status" value="1"/>
</dbReference>
<dbReference type="InterPro" id="IPR005220">
    <property type="entry name" value="CarO-like"/>
</dbReference>
<keyword evidence="1 2" id="KW-0732">Signal</keyword>
<evidence type="ECO:0000313" key="4">
    <source>
        <dbReference type="EMBL" id="RYU66153.1"/>
    </source>
</evidence>
<protein>
    <submittedName>
        <fullName evidence="3">NirD/YgiW/YdeI family stress tolerance protein</fullName>
    </submittedName>
</protein>
<dbReference type="EMBL" id="SEZK01000003">
    <property type="protein sequence ID" value="RYU53708.1"/>
    <property type="molecule type" value="Genomic_DNA"/>
</dbReference>
<organism evidence="3 5">
    <name type="scientific">Aliivibrio finisterrensis</name>
    <dbReference type="NCBI Taxonomy" id="511998"/>
    <lineage>
        <taxon>Bacteria</taxon>
        <taxon>Pseudomonadati</taxon>
        <taxon>Pseudomonadota</taxon>
        <taxon>Gammaproteobacteria</taxon>
        <taxon>Vibrionales</taxon>
        <taxon>Vibrionaceae</taxon>
        <taxon>Aliivibrio</taxon>
    </lineage>
</organism>
<name>A0A4Q5KX61_9GAMM</name>
<dbReference type="NCBIfam" id="NF033674">
    <property type="entry name" value="stress_OB_fold"/>
    <property type="match status" value="1"/>
</dbReference>
<dbReference type="RefSeq" id="WP_130048337.1">
    <property type="nucleotide sequence ID" value="NZ_SEZK01000003.1"/>
</dbReference>
<evidence type="ECO:0000256" key="1">
    <source>
        <dbReference type="ARBA" id="ARBA00022729"/>
    </source>
</evidence>
<proteinExistence type="predicted"/>
<dbReference type="Proteomes" id="UP000294063">
    <property type="component" value="Unassembled WGS sequence"/>
</dbReference>
<dbReference type="Proteomes" id="UP000294166">
    <property type="component" value="Unassembled WGS sequence"/>
</dbReference>
<dbReference type="InterPro" id="IPR036700">
    <property type="entry name" value="BOBF_sf"/>
</dbReference>
<comment type="caution">
    <text evidence="3">The sequence shown here is derived from an EMBL/GenBank/DDBJ whole genome shotgun (WGS) entry which is preliminary data.</text>
</comment>
<evidence type="ECO:0000313" key="3">
    <source>
        <dbReference type="EMBL" id="RYU53708.1"/>
    </source>
</evidence>
<dbReference type="Pfam" id="PF04076">
    <property type="entry name" value="BOF"/>
    <property type="match status" value="1"/>
</dbReference>
<reference evidence="5 6" key="1">
    <citation type="submission" date="2019-02" db="EMBL/GenBank/DDBJ databases">
        <title>Genome sequences of Aliivibrio finisterrensis strains from farmed Atlantic salmon.</title>
        <authorList>
            <person name="Bowman J.P."/>
        </authorList>
    </citation>
    <scope>NUCLEOTIDE SEQUENCE [LARGE SCALE GENOMIC DNA]</scope>
    <source>
        <strain evidence="4 6">A21</strain>
        <strain evidence="3 5">A46</strain>
    </source>
</reference>
<feature type="signal peptide" evidence="2">
    <location>
        <begin position="1"/>
        <end position="17"/>
    </location>
</feature>
<sequence>MKKLILLATLVSSSVFANNQVINQAVNAQQGGFSGPYQGINTVKSVLDTGMFSDDTAVMLTGYLVASLGGEIYTFKDNTGTIHVEIDHDKWFGLQATPTTKIMIHGDIDKELNYTKIDVDRVSLVQ</sequence>
<feature type="chain" id="PRO_5020757446" evidence="2">
    <location>
        <begin position="18"/>
        <end position="126"/>
    </location>
</feature>
<evidence type="ECO:0000313" key="5">
    <source>
        <dbReference type="Proteomes" id="UP000294063"/>
    </source>
</evidence>
<dbReference type="AlphaFoldDB" id="A0A4Q5KX61"/>
<dbReference type="EMBL" id="SEZN01000005">
    <property type="protein sequence ID" value="RYU66153.1"/>
    <property type="molecule type" value="Genomic_DNA"/>
</dbReference>
<dbReference type="Gene3D" id="2.40.50.200">
    <property type="entry name" value="Bacterial OB-fold"/>
    <property type="match status" value="1"/>
</dbReference>
<dbReference type="PANTHER" id="PTHR36571:SF1">
    <property type="entry name" value="PROTEIN YGIW"/>
    <property type="match status" value="1"/>
</dbReference>
<evidence type="ECO:0000313" key="6">
    <source>
        <dbReference type="Proteomes" id="UP000294166"/>
    </source>
</evidence>
<keyword evidence="6" id="KW-1185">Reference proteome</keyword>
<evidence type="ECO:0000256" key="2">
    <source>
        <dbReference type="SAM" id="SignalP"/>
    </source>
</evidence>
<accession>A0A4Q5KX61</accession>